<sequence>MEVMIILLSILPFVLALCSLWVVWWRNEQIAPTDASRLQRFLAIFWAAASAYLFCPALYSTLATASHHPGYNSHINEIRGFLGGWLSVLPFAALLPGVLALQNRWHGGQVFGKLAALYACTVMLVITFITGTNMGGLLISQLLPSLWGWWEMLFEQHGWGGTIYDLEHCDYSFGSTVLWMAWIGIVSTALLAAWFLCVFRARISRLVQWLKQRG</sequence>
<dbReference type="Proteomes" id="UP000004088">
    <property type="component" value="Unassembled WGS sequence"/>
</dbReference>
<dbReference type="HOGENOM" id="CLU_1287415_0_0_4"/>
<evidence type="ECO:0000256" key="1">
    <source>
        <dbReference type="SAM" id="Phobius"/>
    </source>
</evidence>
<comment type="caution">
    <text evidence="2">The sequence shown here is derived from an EMBL/GenBank/DDBJ whole genome shotgun (WGS) entry which is preliminary data.</text>
</comment>
<dbReference type="EMBL" id="AEWV01000005">
    <property type="protein sequence ID" value="EGC18395.1"/>
    <property type="molecule type" value="Genomic_DNA"/>
</dbReference>
<feature type="transmembrane region" description="Helical" evidence="1">
    <location>
        <begin position="82"/>
        <end position="102"/>
    </location>
</feature>
<dbReference type="AlphaFoldDB" id="F0EWG7"/>
<feature type="transmembrane region" description="Helical" evidence="1">
    <location>
        <begin position="41"/>
        <end position="62"/>
    </location>
</feature>
<keyword evidence="1" id="KW-0812">Transmembrane</keyword>
<feature type="transmembrane region" description="Helical" evidence="1">
    <location>
        <begin position="6"/>
        <end position="25"/>
    </location>
</feature>
<protein>
    <submittedName>
        <fullName evidence="2">Uncharacterized protein</fullName>
    </submittedName>
</protein>
<keyword evidence="1" id="KW-0472">Membrane</keyword>
<keyword evidence="3" id="KW-1185">Reference proteome</keyword>
<keyword evidence="1" id="KW-1133">Transmembrane helix</keyword>
<proteinExistence type="predicted"/>
<name>F0EWG7_9NEIS</name>
<gene>
    <name evidence="2" type="ORF">HMPREF9098_0201</name>
</gene>
<evidence type="ECO:0000313" key="3">
    <source>
        <dbReference type="Proteomes" id="UP000004088"/>
    </source>
</evidence>
<evidence type="ECO:0000313" key="2">
    <source>
        <dbReference type="EMBL" id="EGC18395.1"/>
    </source>
</evidence>
<dbReference type="RefSeq" id="WP_003781070.1">
    <property type="nucleotide sequence ID" value="NZ_GL870929.1"/>
</dbReference>
<accession>F0EWG7</accession>
<feature type="transmembrane region" description="Helical" evidence="1">
    <location>
        <begin position="179"/>
        <end position="199"/>
    </location>
</feature>
<feature type="transmembrane region" description="Helical" evidence="1">
    <location>
        <begin position="114"/>
        <end position="143"/>
    </location>
</feature>
<reference evidence="2 3" key="1">
    <citation type="submission" date="2011-01" db="EMBL/GenBank/DDBJ databases">
        <authorList>
            <person name="Muzny D."/>
            <person name="Qin X."/>
            <person name="Deng J."/>
            <person name="Jiang H."/>
            <person name="Liu Y."/>
            <person name="Qu J."/>
            <person name="Song X.-Z."/>
            <person name="Zhang L."/>
            <person name="Thornton R."/>
            <person name="Coyle M."/>
            <person name="Francisco L."/>
            <person name="Jackson L."/>
            <person name="Javaid M."/>
            <person name="Korchina V."/>
            <person name="Kovar C."/>
            <person name="Mata R."/>
            <person name="Mathew T."/>
            <person name="Ngo R."/>
            <person name="Nguyen L."/>
            <person name="Nguyen N."/>
            <person name="Okwuonu G."/>
            <person name="Ongeri F."/>
            <person name="Pham C."/>
            <person name="Simmons D."/>
            <person name="Wilczek-Boney K."/>
            <person name="Hale W."/>
            <person name="Jakkamsetti A."/>
            <person name="Pham P."/>
            <person name="Ruth R."/>
            <person name="San Lucas F."/>
            <person name="Warren J."/>
            <person name="Zhang J."/>
            <person name="Zhao Z."/>
            <person name="Zhou C."/>
            <person name="Zhu D."/>
            <person name="Lee S."/>
            <person name="Bess C."/>
            <person name="Blankenburg K."/>
            <person name="Forbes L."/>
            <person name="Fu Q."/>
            <person name="Gubbala S."/>
            <person name="Hirani K."/>
            <person name="Jayaseelan J.C."/>
            <person name="Lara F."/>
            <person name="Munidasa M."/>
            <person name="Palculict T."/>
            <person name="Patil S."/>
            <person name="Pu L.-L."/>
            <person name="Saada N."/>
            <person name="Tang L."/>
            <person name="Weissenberger G."/>
            <person name="Zhu Y."/>
            <person name="Hemphill L."/>
            <person name="Shang Y."/>
            <person name="Youmans B."/>
            <person name="Ayvaz T."/>
            <person name="Ross M."/>
            <person name="Santibanez J."/>
            <person name="Aqrawi P."/>
            <person name="Gross S."/>
            <person name="Joshi V."/>
            <person name="Fowler G."/>
            <person name="Nazareth L."/>
            <person name="Reid J."/>
            <person name="Worley K."/>
            <person name="Petrosino J."/>
            <person name="Highlander S."/>
            <person name="Gibbs R."/>
        </authorList>
    </citation>
    <scope>NUCLEOTIDE SEQUENCE [LARGE SCALE GENOMIC DNA]</scope>
    <source>
        <strain evidence="2 3">ATCC 33394</strain>
    </source>
</reference>
<organism evidence="2 3">
    <name type="scientific">Kingella denitrificans ATCC 33394</name>
    <dbReference type="NCBI Taxonomy" id="888741"/>
    <lineage>
        <taxon>Bacteria</taxon>
        <taxon>Pseudomonadati</taxon>
        <taxon>Pseudomonadota</taxon>
        <taxon>Betaproteobacteria</taxon>
        <taxon>Neisseriales</taxon>
        <taxon>Neisseriaceae</taxon>
        <taxon>Kingella</taxon>
    </lineage>
</organism>